<dbReference type="Pfam" id="PF00708">
    <property type="entry name" value="Acylphosphatase"/>
    <property type="match status" value="1"/>
</dbReference>
<dbReference type="PROSITE" id="PS00151">
    <property type="entry name" value="ACYLPHOSPHATASE_2"/>
    <property type="match status" value="1"/>
</dbReference>
<dbReference type="PANTHER" id="PTHR47268:SF4">
    <property type="entry name" value="ACYLPHOSPHATASE"/>
    <property type="match status" value="1"/>
</dbReference>
<dbReference type="Proteomes" id="UP000885936">
    <property type="component" value="Unassembled WGS sequence"/>
</dbReference>
<dbReference type="EC" id="3.6.1.7" evidence="1 2"/>
<dbReference type="Proteomes" id="UP000885863">
    <property type="component" value="Unassembled WGS sequence"/>
</dbReference>
<feature type="active site" evidence="1">
    <location>
        <position position="40"/>
    </location>
</feature>
<dbReference type="PANTHER" id="PTHR47268">
    <property type="entry name" value="ACYLPHOSPHATASE"/>
    <property type="match status" value="1"/>
</dbReference>
<feature type="domain" description="Acylphosphatase-like" evidence="4">
    <location>
        <begin position="7"/>
        <end position="95"/>
    </location>
</feature>
<evidence type="ECO:0000256" key="1">
    <source>
        <dbReference type="PROSITE-ProRule" id="PRU00520"/>
    </source>
</evidence>
<keyword evidence="1 2" id="KW-0378">Hydrolase</keyword>
<evidence type="ECO:0000313" key="6">
    <source>
        <dbReference type="EMBL" id="HEC57063.1"/>
    </source>
</evidence>
<dbReference type="InterPro" id="IPR020456">
    <property type="entry name" value="Acylphosphatase"/>
</dbReference>
<proteinExistence type="inferred from homology"/>
<evidence type="ECO:0000256" key="2">
    <source>
        <dbReference type="RuleBase" id="RU000553"/>
    </source>
</evidence>
<dbReference type="InterPro" id="IPR017968">
    <property type="entry name" value="Acylphosphatase_CS"/>
</dbReference>
<comment type="caution">
    <text evidence="5">The sequence shown here is derived from an EMBL/GenBank/DDBJ whole genome shotgun (WGS) entry which is preliminary data.</text>
</comment>
<dbReference type="PROSITE" id="PS00150">
    <property type="entry name" value="ACYLPHOSPHATASE_1"/>
    <property type="match status" value="1"/>
</dbReference>
<dbReference type="EMBL" id="DRIE01000071">
    <property type="protein sequence ID" value="HEC57063.1"/>
    <property type="molecule type" value="Genomic_DNA"/>
</dbReference>
<dbReference type="InterPro" id="IPR036046">
    <property type="entry name" value="Acylphosphatase-like_dom_sf"/>
</dbReference>
<sequence>MPDERASLHIIVSGKVQGVFFRYATRSVGEELGLDGWVRNLYDGRVEIMAEGERDKLERLLEFAHRGPPAARVDEVRYEWGDAKGGFGKGFKVVTTSTKPLKDL</sequence>
<gene>
    <name evidence="5" type="ORF">ENG09_03790</name>
    <name evidence="6" type="ORF">ENI32_04160</name>
</gene>
<evidence type="ECO:0000259" key="4">
    <source>
        <dbReference type="PROSITE" id="PS51160"/>
    </source>
</evidence>
<dbReference type="PRINTS" id="PR00112">
    <property type="entry name" value="ACYLPHPHTASE"/>
</dbReference>
<protein>
    <recommendedName>
        <fullName evidence="1 2">Acylphosphatase</fullName>
        <ecNumber evidence="1 2">3.6.1.7</ecNumber>
    </recommendedName>
</protein>
<accession>A0A7C1B948</accession>
<dbReference type="GO" id="GO:0003998">
    <property type="term" value="F:acylphosphatase activity"/>
    <property type="evidence" value="ECO:0007669"/>
    <property type="project" value="UniProtKB-EC"/>
</dbReference>
<evidence type="ECO:0000256" key="3">
    <source>
        <dbReference type="RuleBase" id="RU004168"/>
    </source>
</evidence>
<organism evidence="5">
    <name type="scientific">Candidatus Syntropharchaeum butanivorans</name>
    <dbReference type="NCBI Taxonomy" id="1839936"/>
    <lineage>
        <taxon>Archaea</taxon>
        <taxon>Methanobacteriati</taxon>
        <taxon>Methanobacteriota</taxon>
        <taxon>Stenosarchaea group</taxon>
        <taxon>Methanomicrobia</taxon>
        <taxon>Methanosarcinales</taxon>
        <taxon>ANME-2 cluster</taxon>
        <taxon>Candidatus Syntropharchaeum</taxon>
    </lineage>
</organism>
<evidence type="ECO:0000313" key="5">
    <source>
        <dbReference type="EMBL" id="HDM36361.1"/>
    </source>
</evidence>
<comment type="similarity">
    <text evidence="3">Belongs to the acylphosphatase family.</text>
</comment>
<dbReference type="PROSITE" id="PS51160">
    <property type="entry name" value="ACYLPHOSPHATASE_3"/>
    <property type="match status" value="1"/>
</dbReference>
<comment type="catalytic activity">
    <reaction evidence="1 2">
        <text>an acyl phosphate + H2O = a carboxylate + phosphate + H(+)</text>
        <dbReference type="Rhea" id="RHEA:14965"/>
        <dbReference type="ChEBI" id="CHEBI:15377"/>
        <dbReference type="ChEBI" id="CHEBI:15378"/>
        <dbReference type="ChEBI" id="CHEBI:29067"/>
        <dbReference type="ChEBI" id="CHEBI:43474"/>
        <dbReference type="ChEBI" id="CHEBI:59918"/>
        <dbReference type="EC" id="3.6.1.7"/>
    </reaction>
</comment>
<dbReference type="SUPFAM" id="SSF54975">
    <property type="entry name" value="Acylphosphatase/BLUF domain-like"/>
    <property type="match status" value="1"/>
</dbReference>
<dbReference type="Gene3D" id="3.30.70.100">
    <property type="match status" value="1"/>
</dbReference>
<dbReference type="EMBL" id="DQZR01000161">
    <property type="protein sequence ID" value="HDM36361.1"/>
    <property type="molecule type" value="Genomic_DNA"/>
</dbReference>
<feature type="active site" evidence="1">
    <location>
        <position position="22"/>
    </location>
</feature>
<dbReference type="InterPro" id="IPR001792">
    <property type="entry name" value="Acylphosphatase-like_dom"/>
</dbReference>
<name>A0A7C1B948_9EURY</name>
<dbReference type="AlphaFoldDB" id="A0A7C1B948"/>
<reference evidence="5" key="1">
    <citation type="journal article" date="2020" name="mSystems">
        <title>Genome- and Community-Level Interaction Insights into Carbon Utilization and Element Cycling Functions of Hydrothermarchaeota in Hydrothermal Sediment.</title>
        <authorList>
            <person name="Zhou Z."/>
            <person name="Liu Y."/>
            <person name="Xu W."/>
            <person name="Pan J."/>
            <person name="Luo Z.H."/>
            <person name="Li M."/>
        </authorList>
    </citation>
    <scope>NUCLEOTIDE SEQUENCE [LARGE SCALE GENOMIC DNA]</scope>
    <source>
        <strain evidence="5">HyVt-185</strain>
        <strain evidence="6">HyVt-386</strain>
    </source>
</reference>